<sequence>MSQTEIALIIEQIKQEITVDSNGQGRASIRATARLAEVDATGLARSLKTAVDNSPSKLAQKLNNKGFEGVDVLDWSQSGIPDLAVAAILHYYGYEAGKRCSQQARLACEAFETIGVRAWMQDITGWTKTPTQQPEQPPVAALLPVEQRLHILVEAMKTLANLTGGKLNPYIEQHFKDFAANLLAEHNRAALSASPEKWLGVVNFAEIELGKKVPLSGSHYRGHLGTWVRTFYPHLGDRQEYLLVNGVQQSVYIYACHEPVVFEGLKAAVEEFFAHPNPTATLRQAGASANKKRMKLVK</sequence>
<dbReference type="RefSeq" id="WP_190571371.1">
    <property type="nucleotide sequence ID" value="NZ_JACJQL010000068.1"/>
</dbReference>
<name>A0ABR8BLB1_9NOSO</name>
<gene>
    <name evidence="1" type="ORF">H6G14_27000</name>
</gene>
<protein>
    <submittedName>
        <fullName evidence="1">Uncharacterized protein</fullName>
    </submittedName>
</protein>
<organism evidence="1 2">
    <name type="scientific">Nostoc parmelioides FACHB-3921</name>
    <dbReference type="NCBI Taxonomy" id="2692909"/>
    <lineage>
        <taxon>Bacteria</taxon>
        <taxon>Bacillati</taxon>
        <taxon>Cyanobacteriota</taxon>
        <taxon>Cyanophyceae</taxon>
        <taxon>Nostocales</taxon>
        <taxon>Nostocaceae</taxon>
        <taxon>Nostoc</taxon>
    </lineage>
</organism>
<proteinExistence type="predicted"/>
<evidence type="ECO:0000313" key="1">
    <source>
        <dbReference type="EMBL" id="MBD2254877.1"/>
    </source>
</evidence>
<keyword evidence="2" id="KW-1185">Reference proteome</keyword>
<accession>A0ABR8BLB1</accession>
<comment type="caution">
    <text evidence="1">The sequence shown here is derived from an EMBL/GenBank/DDBJ whole genome shotgun (WGS) entry which is preliminary data.</text>
</comment>
<dbReference type="Proteomes" id="UP000621307">
    <property type="component" value="Unassembled WGS sequence"/>
</dbReference>
<evidence type="ECO:0000313" key="2">
    <source>
        <dbReference type="Proteomes" id="UP000621307"/>
    </source>
</evidence>
<dbReference type="EMBL" id="JACJQL010000068">
    <property type="protein sequence ID" value="MBD2254877.1"/>
    <property type="molecule type" value="Genomic_DNA"/>
</dbReference>
<reference evidence="1 2" key="1">
    <citation type="journal article" date="2020" name="ISME J.">
        <title>Comparative genomics reveals insights into cyanobacterial evolution and habitat adaptation.</title>
        <authorList>
            <person name="Chen M.Y."/>
            <person name="Teng W.K."/>
            <person name="Zhao L."/>
            <person name="Hu C.X."/>
            <person name="Zhou Y.K."/>
            <person name="Han B.P."/>
            <person name="Song L.R."/>
            <person name="Shu W.S."/>
        </authorList>
    </citation>
    <scope>NUCLEOTIDE SEQUENCE [LARGE SCALE GENOMIC DNA]</scope>
    <source>
        <strain evidence="1 2">FACHB-3921</strain>
    </source>
</reference>